<protein>
    <submittedName>
        <fullName evidence="4">SDR family NAD(P)-dependent oxidoreductase</fullName>
    </submittedName>
</protein>
<keyword evidence="2" id="KW-0560">Oxidoreductase</keyword>
<dbReference type="Pfam" id="PF00106">
    <property type="entry name" value="adh_short"/>
    <property type="match status" value="1"/>
</dbReference>
<dbReference type="CDD" id="cd05233">
    <property type="entry name" value="SDR_c"/>
    <property type="match status" value="1"/>
</dbReference>
<dbReference type="InterPro" id="IPR057326">
    <property type="entry name" value="KR_dom"/>
</dbReference>
<evidence type="ECO:0000313" key="5">
    <source>
        <dbReference type="Proteomes" id="UP000462055"/>
    </source>
</evidence>
<evidence type="ECO:0000259" key="3">
    <source>
        <dbReference type="SMART" id="SM00822"/>
    </source>
</evidence>
<evidence type="ECO:0000256" key="1">
    <source>
        <dbReference type="ARBA" id="ARBA00006484"/>
    </source>
</evidence>
<evidence type="ECO:0000313" key="4">
    <source>
        <dbReference type="EMBL" id="MWA04843.1"/>
    </source>
</evidence>
<sequence>MAIDGTVVVTGGANGIGRALAVEGAARGASIVVLDRDDAAGTIKAVEAVGSRADAYVLDVTDQEAFAAAAEEILAKPDDLTTVIANVGVGAPGALIDVALEDVARVLDVNVVGTFRTVRTFLPRLRESAEKTGQAHVVITGSEHSLGLPPDQVLGAYTVAKHALLGLADVLRTQLKGTGVSVTLLAPGWTTTRGVLAYLEQDPAAAETVYPVAQSPEEVATVGWDAIEAGHFLAPTNLHSESIAQERIAEIQRGFAALRK</sequence>
<gene>
    <name evidence="4" type="ORF">F8568_031630</name>
</gene>
<proteinExistence type="inferred from homology"/>
<comment type="similarity">
    <text evidence="1">Belongs to the short-chain dehydrogenases/reductases (SDR) family.</text>
</comment>
<dbReference type="RefSeq" id="WP_151597347.1">
    <property type="nucleotide sequence ID" value="NZ_WBMS02000031.1"/>
</dbReference>
<dbReference type="GO" id="GO:0016491">
    <property type="term" value="F:oxidoreductase activity"/>
    <property type="evidence" value="ECO:0007669"/>
    <property type="project" value="UniProtKB-KW"/>
</dbReference>
<name>A0A6I4MGJ7_9ACTN</name>
<accession>A0A6I4MGJ7</accession>
<dbReference type="PRINTS" id="PR00081">
    <property type="entry name" value="GDHRDH"/>
</dbReference>
<dbReference type="PANTHER" id="PTHR44196">
    <property type="entry name" value="DEHYDROGENASE/REDUCTASE SDR FAMILY MEMBER 7B"/>
    <property type="match status" value="1"/>
</dbReference>
<evidence type="ECO:0000256" key="2">
    <source>
        <dbReference type="ARBA" id="ARBA00023002"/>
    </source>
</evidence>
<organism evidence="4 5">
    <name type="scientific">Actinomadura physcomitrii</name>
    <dbReference type="NCBI Taxonomy" id="2650748"/>
    <lineage>
        <taxon>Bacteria</taxon>
        <taxon>Bacillati</taxon>
        <taxon>Actinomycetota</taxon>
        <taxon>Actinomycetes</taxon>
        <taxon>Streptosporangiales</taxon>
        <taxon>Thermomonosporaceae</taxon>
        <taxon>Actinomadura</taxon>
    </lineage>
</organism>
<dbReference type="SUPFAM" id="SSF51735">
    <property type="entry name" value="NAD(P)-binding Rossmann-fold domains"/>
    <property type="match status" value="1"/>
</dbReference>
<dbReference type="Proteomes" id="UP000462055">
    <property type="component" value="Unassembled WGS sequence"/>
</dbReference>
<dbReference type="EMBL" id="WBMS02000031">
    <property type="protein sequence ID" value="MWA04843.1"/>
    <property type="molecule type" value="Genomic_DNA"/>
</dbReference>
<dbReference type="InterPro" id="IPR002347">
    <property type="entry name" value="SDR_fam"/>
</dbReference>
<dbReference type="SMART" id="SM00822">
    <property type="entry name" value="PKS_KR"/>
    <property type="match status" value="1"/>
</dbReference>
<feature type="domain" description="Ketoreductase" evidence="3">
    <location>
        <begin position="5"/>
        <end position="195"/>
    </location>
</feature>
<dbReference type="AlphaFoldDB" id="A0A6I4MGJ7"/>
<dbReference type="GO" id="GO:0016020">
    <property type="term" value="C:membrane"/>
    <property type="evidence" value="ECO:0007669"/>
    <property type="project" value="TreeGrafter"/>
</dbReference>
<dbReference type="PANTHER" id="PTHR44196:SF1">
    <property type="entry name" value="DEHYDROGENASE_REDUCTASE SDR FAMILY MEMBER 7B"/>
    <property type="match status" value="1"/>
</dbReference>
<dbReference type="Gene3D" id="3.40.50.720">
    <property type="entry name" value="NAD(P)-binding Rossmann-like Domain"/>
    <property type="match status" value="1"/>
</dbReference>
<comment type="caution">
    <text evidence="4">The sequence shown here is derived from an EMBL/GenBank/DDBJ whole genome shotgun (WGS) entry which is preliminary data.</text>
</comment>
<dbReference type="InterPro" id="IPR036291">
    <property type="entry name" value="NAD(P)-bd_dom_sf"/>
</dbReference>
<reference evidence="4" key="1">
    <citation type="submission" date="2019-12" db="EMBL/GenBank/DDBJ databases">
        <title>Actinomadura physcomitrii sp. nov., a novel actinomycete isolated from moss [Physcomitrium sphaericum (Ludw) Fuernr].</title>
        <authorList>
            <person name="Zhuang X."/>
        </authorList>
    </citation>
    <scope>NUCLEOTIDE SEQUENCE [LARGE SCALE GENOMIC DNA]</scope>
    <source>
        <strain evidence="4">LD22</strain>
    </source>
</reference>
<keyword evidence="5" id="KW-1185">Reference proteome</keyword>